<dbReference type="Proteomes" id="UP000239649">
    <property type="component" value="Unassembled WGS sequence"/>
</dbReference>
<dbReference type="InterPro" id="IPR020843">
    <property type="entry name" value="ER"/>
</dbReference>
<evidence type="ECO:0000256" key="8">
    <source>
        <dbReference type="ARBA" id="ARBA00022989"/>
    </source>
</evidence>
<reference evidence="13 14" key="1">
    <citation type="journal article" date="2018" name="Plant J.">
        <title>Genome sequences of Chlorella sorokiniana UTEX 1602 and Micractinium conductrix SAG 241.80: implications to maltose excretion by a green alga.</title>
        <authorList>
            <person name="Arriola M.B."/>
            <person name="Velmurugan N."/>
            <person name="Zhang Y."/>
            <person name="Plunkett M.H."/>
            <person name="Hondzo H."/>
            <person name="Barney B.M."/>
        </authorList>
    </citation>
    <scope>NUCLEOTIDE SEQUENCE [LARGE SCALE GENOMIC DNA]</scope>
    <source>
        <strain evidence="13 14">SAG 241.80</strain>
    </source>
</reference>
<keyword evidence="8 10" id="KW-1133">Transmembrane helix</keyword>
<keyword evidence="4 10" id="KW-0328">Glycosyltransferase</keyword>
<dbReference type="CDD" id="cd05289">
    <property type="entry name" value="MDR_like_2"/>
    <property type="match status" value="1"/>
</dbReference>
<dbReference type="InterPro" id="IPR013154">
    <property type="entry name" value="ADH-like_N"/>
</dbReference>
<evidence type="ECO:0000256" key="3">
    <source>
        <dbReference type="ARBA" id="ARBA00008715"/>
    </source>
</evidence>
<dbReference type="STRING" id="554055.A0A2P6VPD2"/>
<evidence type="ECO:0000256" key="6">
    <source>
        <dbReference type="ARBA" id="ARBA00022692"/>
    </source>
</evidence>
<dbReference type="SMART" id="SM00829">
    <property type="entry name" value="PKS_ER"/>
    <property type="match status" value="1"/>
</dbReference>
<evidence type="ECO:0000259" key="12">
    <source>
        <dbReference type="SMART" id="SM00829"/>
    </source>
</evidence>
<feature type="transmembrane region" description="Helical" evidence="10">
    <location>
        <begin position="485"/>
        <end position="513"/>
    </location>
</feature>
<dbReference type="Pfam" id="PF08240">
    <property type="entry name" value="ADH_N"/>
    <property type="match status" value="1"/>
</dbReference>
<accession>A0A2P6VPD2</accession>
<feature type="region of interest" description="Disordered" evidence="11">
    <location>
        <begin position="736"/>
        <end position="762"/>
    </location>
</feature>
<comment type="caution">
    <text evidence="13">The sequence shown here is derived from an EMBL/GenBank/DDBJ whole genome shotgun (WGS) entry which is preliminary data.</text>
</comment>
<dbReference type="OrthoDB" id="1689333at2759"/>
<dbReference type="GO" id="GO:0006487">
    <property type="term" value="P:protein N-linked glycosylation"/>
    <property type="evidence" value="ECO:0007669"/>
    <property type="project" value="TreeGrafter"/>
</dbReference>
<feature type="transmembrane region" description="Helical" evidence="10">
    <location>
        <begin position="525"/>
        <end position="547"/>
    </location>
</feature>
<dbReference type="Pfam" id="PF03155">
    <property type="entry name" value="Alg6_Alg8"/>
    <property type="match status" value="1"/>
</dbReference>
<keyword evidence="9 10" id="KW-0472">Membrane</keyword>
<name>A0A2P6VPD2_9CHLO</name>
<dbReference type="PANTHER" id="PTHR12413">
    <property type="entry name" value="DOLICHYL GLYCOSYLTRANSFERASE"/>
    <property type="match status" value="1"/>
</dbReference>
<sequence length="828" mass="89568">MRAAVLPRFGPPSVVRVEQGWPTPVRQRGQVLVQVHCSSVNPIDCKTRAGIWTRFLCPLPMVPGRDVAGVVLESDAGSAFPPGSRVWGFVAYPSPGRNRQLHLPASGAWAEQVSLPEEHLALMPASLSFEQAAGLPLVATTAFQALEMLQLRPGQRVLIHAGAGGVGSVAVPLAKAQGLHVTTTCSTRNLAFVKQELGADEAVDYTQQRFEGALQGRPVDGVIDPIGGDYEGRSMQLLTRSGAFVSILAAGHVLGTAAVLWRLLKGKLLHYLGLRPRYHLEVVSPDGARLAAIGRLVEQGKVRPVVDRVLPLERISEAMEYVEQGHTRGKVVVLLIPTYRSTDFEVHRNWLAITHALPLDHWYQDETSHWTLDYPPLFAWFEWALAKVARWFDPAMLEVQNLDYASPATLLFQRLTVVATEGLLLFAAWHATRRCPRAARLAALFLAAANPGLLLVDHMHFQYNGMLLGVFMLALTAAAEERHLAAAALFATLLNLKHIFLYAAPAFFVFLLRRYCRGPRAVPRFLALGALVAAIFGASLGPFAAAGQLPQLLRRLFPFARGLCHAYWAPNVWALYAAADKLLSAALGRHGSAASMTGGLVGVAEFAVLPQISSGATALWTLAAMAPCLLRLWRRPEPRAFPAAVLYCTLCSFMLGYHVHEKAILMVTLPLGVLLAAGLAPGERPLADFLFINTVGTYSLFPLLFEPQEYPIKVLLLVVFNLVASSWLPRLQLGGSGTASGKQGGSARGCGKKGGKSGGGSVRSGVQLSRVERLYLWGLVPLELATSWVLPAVLGDRLPFLPLAAVSLYCSLGLLRSWARLAAQTAAA</sequence>
<comment type="subcellular location">
    <subcellularLocation>
        <location evidence="1 10">Endoplasmic reticulum membrane</location>
        <topology evidence="1 10">Multi-pass membrane protein</topology>
    </subcellularLocation>
</comment>
<dbReference type="InterPro" id="IPR036291">
    <property type="entry name" value="NAD(P)-bd_dom_sf"/>
</dbReference>
<dbReference type="Pfam" id="PF00107">
    <property type="entry name" value="ADH_zinc_N"/>
    <property type="match status" value="1"/>
</dbReference>
<evidence type="ECO:0000256" key="2">
    <source>
        <dbReference type="ARBA" id="ARBA00004922"/>
    </source>
</evidence>
<feature type="transmembrane region" description="Helical" evidence="10">
    <location>
        <begin position="438"/>
        <end position="456"/>
    </location>
</feature>
<dbReference type="InterPro" id="IPR011032">
    <property type="entry name" value="GroES-like_sf"/>
</dbReference>
<evidence type="ECO:0000313" key="13">
    <source>
        <dbReference type="EMBL" id="PSC75951.1"/>
    </source>
</evidence>
<dbReference type="GO" id="GO:0005789">
    <property type="term" value="C:endoplasmic reticulum membrane"/>
    <property type="evidence" value="ECO:0007669"/>
    <property type="project" value="UniProtKB-SubCell"/>
</dbReference>
<dbReference type="Gene3D" id="3.40.50.720">
    <property type="entry name" value="NAD(P)-binding Rossmann-like Domain"/>
    <property type="match status" value="1"/>
</dbReference>
<dbReference type="EC" id="2.4.1.-" evidence="10"/>
<evidence type="ECO:0000256" key="11">
    <source>
        <dbReference type="SAM" id="MobiDB-lite"/>
    </source>
</evidence>
<dbReference type="Gene3D" id="3.90.180.10">
    <property type="entry name" value="Medium-chain alcohol dehydrogenases, catalytic domain"/>
    <property type="match status" value="1"/>
</dbReference>
<comment type="pathway">
    <text evidence="2 10">Protein modification; protein glycosylation.</text>
</comment>
<dbReference type="GO" id="GO:0016491">
    <property type="term" value="F:oxidoreductase activity"/>
    <property type="evidence" value="ECO:0007669"/>
    <property type="project" value="InterPro"/>
</dbReference>
<gene>
    <name evidence="13" type="ORF">C2E20_1503</name>
</gene>
<dbReference type="EMBL" id="LHPF02000002">
    <property type="protein sequence ID" value="PSC75951.1"/>
    <property type="molecule type" value="Genomic_DNA"/>
</dbReference>
<evidence type="ECO:0000256" key="7">
    <source>
        <dbReference type="ARBA" id="ARBA00022824"/>
    </source>
</evidence>
<keyword evidence="5 10" id="KW-0808">Transferase</keyword>
<evidence type="ECO:0000256" key="5">
    <source>
        <dbReference type="ARBA" id="ARBA00022679"/>
    </source>
</evidence>
<proteinExistence type="inferred from homology"/>
<feature type="domain" description="Enoyl reductase (ER)" evidence="12">
    <location>
        <begin position="10"/>
        <end position="333"/>
    </location>
</feature>
<keyword evidence="6 10" id="KW-0812">Transmembrane</keyword>
<dbReference type="SUPFAM" id="SSF51735">
    <property type="entry name" value="NAD(P)-binding Rossmann-fold domains"/>
    <property type="match status" value="1"/>
</dbReference>
<evidence type="ECO:0000256" key="9">
    <source>
        <dbReference type="ARBA" id="ARBA00023136"/>
    </source>
</evidence>
<dbReference type="InterPro" id="IPR013149">
    <property type="entry name" value="ADH-like_C"/>
</dbReference>
<feature type="compositionally biased region" description="Gly residues" evidence="11">
    <location>
        <begin position="736"/>
        <end position="748"/>
    </location>
</feature>
<evidence type="ECO:0000256" key="4">
    <source>
        <dbReference type="ARBA" id="ARBA00022676"/>
    </source>
</evidence>
<protein>
    <recommendedName>
        <fullName evidence="10">Alpha-1,3-glucosyltransferase</fullName>
        <ecNumber evidence="10">2.4.1.-</ecNumber>
    </recommendedName>
</protein>
<dbReference type="SUPFAM" id="SSF50129">
    <property type="entry name" value="GroES-like"/>
    <property type="match status" value="1"/>
</dbReference>
<dbReference type="PANTHER" id="PTHR12413:SF2">
    <property type="entry name" value="DOLICHYL PYROPHOSPHATE GLC1MAN9GLCNAC2 ALPHA-1,3-GLUCOSYLTRANSFERASE-RELATED"/>
    <property type="match status" value="1"/>
</dbReference>
<evidence type="ECO:0000256" key="10">
    <source>
        <dbReference type="RuleBase" id="RU363110"/>
    </source>
</evidence>
<evidence type="ECO:0000313" key="14">
    <source>
        <dbReference type="Proteomes" id="UP000239649"/>
    </source>
</evidence>
<dbReference type="InterPro" id="IPR004856">
    <property type="entry name" value="Glyco_trans_ALG6/ALG8"/>
</dbReference>
<dbReference type="UniPathway" id="UPA00378"/>
<comment type="similarity">
    <text evidence="3 10">Belongs to the ALG6/ALG8 glucosyltransferase family.</text>
</comment>
<feature type="transmembrane region" description="Helical" evidence="10">
    <location>
        <begin position="243"/>
        <end position="264"/>
    </location>
</feature>
<evidence type="ECO:0000256" key="1">
    <source>
        <dbReference type="ARBA" id="ARBA00004477"/>
    </source>
</evidence>
<dbReference type="GO" id="GO:0042283">
    <property type="term" value="F:dolichyl pyrophosphate Glc1Man9GlcNAc2 alpha-1,3-glucosyltransferase activity"/>
    <property type="evidence" value="ECO:0007669"/>
    <property type="project" value="TreeGrafter"/>
</dbReference>
<keyword evidence="7 10" id="KW-0256">Endoplasmic reticulum</keyword>
<keyword evidence="14" id="KW-1185">Reference proteome</keyword>
<comment type="caution">
    <text evidence="10">Lacks conserved residue(s) required for the propagation of feature annotation.</text>
</comment>
<dbReference type="AlphaFoldDB" id="A0A2P6VPD2"/>
<organism evidence="13 14">
    <name type="scientific">Micractinium conductrix</name>
    <dbReference type="NCBI Taxonomy" id="554055"/>
    <lineage>
        <taxon>Eukaryota</taxon>
        <taxon>Viridiplantae</taxon>
        <taxon>Chlorophyta</taxon>
        <taxon>core chlorophytes</taxon>
        <taxon>Trebouxiophyceae</taxon>
        <taxon>Chlorellales</taxon>
        <taxon>Chlorellaceae</taxon>
        <taxon>Chlorella clade</taxon>
        <taxon>Micractinium</taxon>
    </lineage>
</organism>